<evidence type="ECO:0000313" key="2">
    <source>
        <dbReference type="EMBL" id="MCW1887178.1"/>
    </source>
</evidence>
<dbReference type="RefSeq" id="WP_264503133.1">
    <property type="nucleotide sequence ID" value="NZ_JAPDDS010000015.1"/>
</dbReference>
<accession>A0ABT3FUB8</accession>
<evidence type="ECO:0000313" key="3">
    <source>
        <dbReference type="Proteomes" id="UP001207930"/>
    </source>
</evidence>
<name>A0ABT3FUB8_9BACT</name>
<gene>
    <name evidence="2" type="ORF">OKA04_20735</name>
</gene>
<proteinExistence type="predicted"/>
<keyword evidence="3" id="KW-1185">Reference proteome</keyword>
<protein>
    <submittedName>
        <fullName evidence="2">SgcJ/EcaC family oxidoreductase</fullName>
    </submittedName>
</protein>
<dbReference type="Pfam" id="PF14534">
    <property type="entry name" value="DUF4440"/>
    <property type="match status" value="1"/>
</dbReference>
<dbReference type="Proteomes" id="UP001207930">
    <property type="component" value="Unassembled WGS sequence"/>
</dbReference>
<dbReference type="InterPro" id="IPR011944">
    <property type="entry name" value="Steroid_delta5-4_isomerase"/>
</dbReference>
<dbReference type="InterPro" id="IPR027843">
    <property type="entry name" value="DUF4440"/>
</dbReference>
<dbReference type="InterPro" id="IPR032710">
    <property type="entry name" value="NTF2-like_dom_sf"/>
</dbReference>
<reference evidence="2 3" key="1">
    <citation type="submission" date="2022-10" db="EMBL/GenBank/DDBJ databases">
        <title>Luteolibacter flavescens strain MCCC 1K03193, whole genome shotgun sequencing project.</title>
        <authorList>
            <person name="Zhao G."/>
            <person name="Shen L."/>
        </authorList>
    </citation>
    <scope>NUCLEOTIDE SEQUENCE [LARGE SCALE GENOMIC DNA]</scope>
    <source>
        <strain evidence="2 3">MCCC 1K03193</strain>
    </source>
</reference>
<sequence>MTADEKQVRETHDTWIAAVNAADLGTLLGMVTDDLVLINPSGEPIGVEGFAGKFTSAHGQLRIHCSSELEEVVVAGDVAYTRSRDALRVSPRDGDGETRLAGYRLTIYRRQADGRWLLARDAHTLAEV</sequence>
<dbReference type="Gene3D" id="3.10.450.50">
    <property type="match status" value="1"/>
</dbReference>
<dbReference type="EMBL" id="JAPDDS010000015">
    <property type="protein sequence ID" value="MCW1887178.1"/>
    <property type="molecule type" value="Genomic_DNA"/>
</dbReference>
<evidence type="ECO:0000259" key="1">
    <source>
        <dbReference type="Pfam" id="PF14534"/>
    </source>
</evidence>
<dbReference type="SUPFAM" id="SSF54427">
    <property type="entry name" value="NTF2-like"/>
    <property type="match status" value="1"/>
</dbReference>
<dbReference type="NCBIfam" id="TIGR02246">
    <property type="entry name" value="SgcJ/EcaC family oxidoreductase"/>
    <property type="match status" value="1"/>
</dbReference>
<comment type="caution">
    <text evidence="2">The sequence shown here is derived from an EMBL/GenBank/DDBJ whole genome shotgun (WGS) entry which is preliminary data.</text>
</comment>
<feature type="domain" description="DUF4440" evidence="1">
    <location>
        <begin position="8"/>
        <end position="118"/>
    </location>
</feature>
<organism evidence="2 3">
    <name type="scientific">Luteolibacter flavescens</name>
    <dbReference type="NCBI Taxonomy" id="1859460"/>
    <lineage>
        <taxon>Bacteria</taxon>
        <taxon>Pseudomonadati</taxon>
        <taxon>Verrucomicrobiota</taxon>
        <taxon>Verrucomicrobiia</taxon>
        <taxon>Verrucomicrobiales</taxon>
        <taxon>Verrucomicrobiaceae</taxon>
        <taxon>Luteolibacter</taxon>
    </lineage>
</organism>